<feature type="domain" description="Thiamine pyrophosphate enzyme N-terminal TPP-binding" evidence="7">
    <location>
        <begin position="21"/>
        <end position="137"/>
    </location>
</feature>
<dbReference type="GO" id="GO:0030976">
    <property type="term" value="F:thiamine pyrophosphate binding"/>
    <property type="evidence" value="ECO:0007669"/>
    <property type="project" value="InterPro"/>
</dbReference>
<gene>
    <name evidence="8" type="ORF">G5C66_00245</name>
</gene>
<comment type="similarity">
    <text evidence="1 3">Belongs to the TPP enzyme family.</text>
</comment>
<dbReference type="InterPro" id="IPR029061">
    <property type="entry name" value="THDP-binding"/>
</dbReference>
<accession>A0A6M1QTW3</accession>
<dbReference type="InterPro" id="IPR011766">
    <property type="entry name" value="TPP_enzyme_TPP-bd"/>
</dbReference>
<dbReference type="Pfam" id="PF02776">
    <property type="entry name" value="TPP_enzyme_N"/>
    <property type="match status" value="1"/>
</dbReference>
<dbReference type="GO" id="GO:0009097">
    <property type="term" value="P:isoleucine biosynthetic process"/>
    <property type="evidence" value="ECO:0007669"/>
    <property type="project" value="TreeGrafter"/>
</dbReference>
<evidence type="ECO:0000256" key="3">
    <source>
        <dbReference type="RuleBase" id="RU362132"/>
    </source>
</evidence>
<dbReference type="Gene3D" id="3.40.50.970">
    <property type="match status" value="2"/>
</dbReference>
<name>A0A6M1QTW3_9ACTN</name>
<evidence type="ECO:0000313" key="9">
    <source>
        <dbReference type="Proteomes" id="UP000483261"/>
    </source>
</evidence>
<evidence type="ECO:0000256" key="4">
    <source>
        <dbReference type="SAM" id="MobiDB-lite"/>
    </source>
</evidence>
<keyword evidence="2 3" id="KW-0786">Thiamine pyrophosphate</keyword>
<dbReference type="InterPro" id="IPR045229">
    <property type="entry name" value="TPP_enz"/>
</dbReference>
<feature type="domain" description="Thiamine pyrophosphate enzyme central" evidence="5">
    <location>
        <begin position="213"/>
        <end position="341"/>
    </location>
</feature>
<evidence type="ECO:0000259" key="5">
    <source>
        <dbReference type="Pfam" id="PF00205"/>
    </source>
</evidence>
<evidence type="ECO:0000313" key="8">
    <source>
        <dbReference type="EMBL" id="NGN91170.1"/>
    </source>
</evidence>
<dbReference type="Pfam" id="PF02775">
    <property type="entry name" value="TPP_enzyme_C"/>
    <property type="match status" value="1"/>
</dbReference>
<dbReference type="NCBIfam" id="NF005470">
    <property type="entry name" value="PRK07064.1"/>
    <property type="match status" value="1"/>
</dbReference>
<sequence length="571" mass="59656">MTNLTTAAPTVHTPHGVTYADGGELLVAVLREVGVDTVFGVISVHNLPLVEAVSRELRFVPVRHEASAVNAADGYARATGGLGCALTSTGTGAGNAAGSLIESLSSATSVLHVTGQVESAYLGSGRGFIHETKDQLGMLRAVSIDAVTVPSLEESAGILRAAVERALGGRGRAGGPVSVEWPIDLQYLPQREVVEIVEVAEETTTSPEPAGLDTLTELIVAAERPVIWAGGGVAEAGAELTELVETWGAGLLTSNSGRGAVPEDHPLVVGNYAATPGGGQLLAEADLLLSIGTHFRSNETRDYDLVLTPVHVQIDLDHAALGRVFPIAAGVAADARDVLPAITEAVRGRGQVAGEWRDRVTRARRDVRATQREGLGDHAVLADALRSALPRRSVLARDVTIASSSWGNRLFEVYDPRDNVFPRGGGIGQGLGMGLGAAMARRDEPTVVIAGDGGLAVHLGELLTLAQERPWLVLLVFNDGGYGVLRNMQEARGVDRAGVDLTTPDFAGLAGSLGLPYQRIGSAADAATELEQAVTRRGPVLVEVDLESFGPMPRPFTPPVKVPDPTTRRSS</sequence>
<dbReference type="InterPro" id="IPR012000">
    <property type="entry name" value="Thiamin_PyroP_enz_cen_dom"/>
</dbReference>
<dbReference type="GO" id="GO:0050660">
    <property type="term" value="F:flavin adenine dinucleotide binding"/>
    <property type="evidence" value="ECO:0007669"/>
    <property type="project" value="TreeGrafter"/>
</dbReference>
<evidence type="ECO:0000256" key="2">
    <source>
        <dbReference type="ARBA" id="ARBA00023052"/>
    </source>
</evidence>
<dbReference type="SUPFAM" id="SSF52518">
    <property type="entry name" value="Thiamin diphosphate-binding fold (THDP-binding)"/>
    <property type="match status" value="2"/>
</dbReference>
<dbReference type="CDD" id="cd07035">
    <property type="entry name" value="TPP_PYR_POX_like"/>
    <property type="match status" value="1"/>
</dbReference>
<dbReference type="PANTHER" id="PTHR18968">
    <property type="entry name" value="THIAMINE PYROPHOSPHATE ENZYMES"/>
    <property type="match status" value="1"/>
</dbReference>
<dbReference type="AlphaFoldDB" id="A0A6M1QTW3"/>
<dbReference type="Proteomes" id="UP000483261">
    <property type="component" value="Unassembled WGS sequence"/>
</dbReference>
<dbReference type="Gene3D" id="3.40.50.1220">
    <property type="entry name" value="TPP-binding domain"/>
    <property type="match status" value="1"/>
</dbReference>
<dbReference type="Pfam" id="PF00205">
    <property type="entry name" value="TPP_enzyme_M"/>
    <property type="match status" value="1"/>
</dbReference>
<feature type="domain" description="Thiamine pyrophosphate enzyme TPP-binding" evidence="6">
    <location>
        <begin position="404"/>
        <end position="544"/>
    </location>
</feature>
<dbReference type="InterPro" id="IPR012001">
    <property type="entry name" value="Thiamin_PyroP_enz_TPP-bd_dom"/>
</dbReference>
<evidence type="ECO:0000259" key="6">
    <source>
        <dbReference type="Pfam" id="PF02775"/>
    </source>
</evidence>
<organism evidence="8 9">
    <name type="scientific">Nocardioides turkmenicus</name>
    <dbReference type="NCBI Taxonomy" id="2711220"/>
    <lineage>
        <taxon>Bacteria</taxon>
        <taxon>Bacillati</taxon>
        <taxon>Actinomycetota</taxon>
        <taxon>Actinomycetes</taxon>
        <taxon>Propionibacteriales</taxon>
        <taxon>Nocardioidaceae</taxon>
        <taxon>Nocardioides</taxon>
    </lineage>
</organism>
<protein>
    <submittedName>
        <fullName evidence="8">Thiamine pyrophosphate-binding protein</fullName>
    </submittedName>
</protein>
<dbReference type="PANTHER" id="PTHR18968:SF13">
    <property type="entry name" value="ACETOLACTATE SYNTHASE CATALYTIC SUBUNIT, MITOCHONDRIAL"/>
    <property type="match status" value="1"/>
</dbReference>
<proteinExistence type="inferred from homology"/>
<evidence type="ECO:0000256" key="1">
    <source>
        <dbReference type="ARBA" id="ARBA00007812"/>
    </source>
</evidence>
<dbReference type="GO" id="GO:0005948">
    <property type="term" value="C:acetolactate synthase complex"/>
    <property type="evidence" value="ECO:0007669"/>
    <property type="project" value="TreeGrafter"/>
</dbReference>
<feature type="compositionally biased region" description="Pro residues" evidence="4">
    <location>
        <begin position="552"/>
        <end position="562"/>
    </location>
</feature>
<comment type="caution">
    <text evidence="8">The sequence shown here is derived from an EMBL/GenBank/DDBJ whole genome shotgun (WGS) entry which is preliminary data.</text>
</comment>
<keyword evidence="9" id="KW-1185">Reference proteome</keyword>
<dbReference type="GO" id="GO:0003984">
    <property type="term" value="F:acetolactate synthase activity"/>
    <property type="evidence" value="ECO:0007669"/>
    <property type="project" value="TreeGrafter"/>
</dbReference>
<dbReference type="RefSeq" id="WP_165108562.1">
    <property type="nucleotide sequence ID" value="NZ_JAALAA010000001.1"/>
</dbReference>
<dbReference type="InterPro" id="IPR029035">
    <property type="entry name" value="DHS-like_NAD/FAD-binding_dom"/>
</dbReference>
<dbReference type="SUPFAM" id="SSF52467">
    <property type="entry name" value="DHS-like NAD/FAD-binding domain"/>
    <property type="match status" value="1"/>
</dbReference>
<feature type="region of interest" description="Disordered" evidence="4">
    <location>
        <begin position="552"/>
        <end position="571"/>
    </location>
</feature>
<dbReference type="CDD" id="cd00568">
    <property type="entry name" value="TPP_enzymes"/>
    <property type="match status" value="1"/>
</dbReference>
<dbReference type="EMBL" id="JAALAA010000001">
    <property type="protein sequence ID" value="NGN91170.1"/>
    <property type="molecule type" value="Genomic_DNA"/>
</dbReference>
<reference evidence="8 9" key="1">
    <citation type="submission" date="2020-02" db="EMBL/GenBank/DDBJ databases">
        <title>Whole-genome analyses of novel actinobacteria.</title>
        <authorList>
            <person name="Sahin N."/>
        </authorList>
    </citation>
    <scope>NUCLEOTIDE SEQUENCE [LARGE SCALE GENOMIC DNA]</scope>
    <source>
        <strain evidence="8 9">KC13</strain>
    </source>
</reference>
<dbReference type="GO" id="GO:0000287">
    <property type="term" value="F:magnesium ion binding"/>
    <property type="evidence" value="ECO:0007669"/>
    <property type="project" value="InterPro"/>
</dbReference>
<dbReference type="GO" id="GO:0009099">
    <property type="term" value="P:L-valine biosynthetic process"/>
    <property type="evidence" value="ECO:0007669"/>
    <property type="project" value="TreeGrafter"/>
</dbReference>
<evidence type="ECO:0000259" key="7">
    <source>
        <dbReference type="Pfam" id="PF02776"/>
    </source>
</evidence>